<dbReference type="SUPFAM" id="SSF161266">
    <property type="entry name" value="Gam-like"/>
    <property type="match status" value="1"/>
</dbReference>
<dbReference type="EMBL" id="VSSQ01009759">
    <property type="protein sequence ID" value="MPM42517.1"/>
    <property type="molecule type" value="Genomic_DNA"/>
</dbReference>
<evidence type="ECO:0008006" key="2">
    <source>
        <dbReference type="Google" id="ProtNLM"/>
    </source>
</evidence>
<comment type="caution">
    <text evidence="1">The sequence shown here is derived from an EMBL/GenBank/DDBJ whole genome shotgun (WGS) entry which is preliminary data.</text>
</comment>
<proteinExistence type="predicted"/>
<dbReference type="GO" id="GO:0003690">
    <property type="term" value="F:double-stranded DNA binding"/>
    <property type="evidence" value="ECO:0007669"/>
    <property type="project" value="InterPro"/>
</dbReference>
<dbReference type="GO" id="GO:0042262">
    <property type="term" value="P:DNA protection"/>
    <property type="evidence" value="ECO:0007669"/>
    <property type="project" value="InterPro"/>
</dbReference>
<evidence type="ECO:0000313" key="1">
    <source>
        <dbReference type="EMBL" id="MPM42517.1"/>
    </source>
</evidence>
<dbReference type="Pfam" id="PF07352">
    <property type="entry name" value="Phage_Mu_Gam"/>
    <property type="match status" value="1"/>
</dbReference>
<organism evidence="1">
    <name type="scientific">bioreactor metagenome</name>
    <dbReference type="NCBI Taxonomy" id="1076179"/>
    <lineage>
        <taxon>unclassified sequences</taxon>
        <taxon>metagenomes</taxon>
        <taxon>ecological metagenomes</taxon>
    </lineage>
</organism>
<dbReference type="InterPro" id="IPR009951">
    <property type="entry name" value="Host-nuc_inhib_Gam"/>
</dbReference>
<gene>
    <name evidence="1" type="ORF">SDC9_89182</name>
</gene>
<dbReference type="AlphaFoldDB" id="A0A644ZP50"/>
<accession>A0A644ZP50</accession>
<reference evidence="1" key="1">
    <citation type="submission" date="2019-08" db="EMBL/GenBank/DDBJ databases">
        <authorList>
            <person name="Kucharzyk K."/>
            <person name="Murdoch R.W."/>
            <person name="Higgins S."/>
            <person name="Loffler F."/>
        </authorList>
    </citation>
    <scope>NUCLEOTIDE SEQUENCE</scope>
</reference>
<name>A0A644ZP50_9ZZZZ</name>
<protein>
    <recommendedName>
        <fullName evidence="2">Host-nuclease inhibitor protein Gam</fullName>
    </recommendedName>
</protein>
<sequence length="174" mass="19762">MARKRITEAPALKSWEDVDAALREIAEAELTLGDIEAEMNRQIIGAKKVAEQESKPHADRIAKLERDLKEFVTDHRDELGKAKSKPLNYGEVGFRLSTSVSLPKAKEKLAEIVRKLKTRQMTDCIVVEEKISKDALKKYGEDTVNAVGATWKQKDEFGYEVFKDKVERLSSREN</sequence>
<dbReference type="Gene3D" id="1.20.5.170">
    <property type="match status" value="1"/>
</dbReference>